<keyword evidence="4" id="KW-0809">Transit peptide</keyword>
<dbReference type="PANTHER" id="PTHR47926:SF388">
    <property type="entry name" value="DYW DOMAIN-CONTAINING PROTEIN"/>
    <property type="match status" value="1"/>
</dbReference>
<feature type="repeat" description="PPR" evidence="6">
    <location>
        <begin position="203"/>
        <end position="237"/>
    </location>
</feature>
<dbReference type="InterPro" id="IPR011990">
    <property type="entry name" value="TPR-like_helical_dom_sf"/>
</dbReference>
<evidence type="ECO:0000256" key="3">
    <source>
        <dbReference type="ARBA" id="ARBA00022737"/>
    </source>
</evidence>
<dbReference type="EMBL" id="JAUHHV010000001">
    <property type="protein sequence ID" value="KAK1434547.1"/>
    <property type="molecule type" value="Genomic_DNA"/>
</dbReference>
<evidence type="ECO:0000256" key="2">
    <source>
        <dbReference type="ARBA" id="ARBA00006643"/>
    </source>
</evidence>
<evidence type="ECO:0000259" key="7">
    <source>
        <dbReference type="Pfam" id="PF14432"/>
    </source>
</evidence>
<proteinExistence type="inferred from homology"/>
<evidence type="ECO:0000256" key="5">
    <source>
        <dbReference type="ARBA" id="ARBA00023128"/>
    </source>
</evidence>
<comment type="subcellular location">
    <subcellularLocation>
        <location evidence="1">Mitochondrion</location>
    </subcellularLocation>
</comment>
<evidence type="ECO:0000256" key="6">
    <source>
        <dbReference type="PROSITE-ProRule" id="PRU00708"/>
    </source>
</evidence>
<organism evidence="8 9">
    <name type="scientific">Tagetes erecta</name>
    <name type="common">African marigold</name>
    <dbReference type="NCBI Taxonomy" id="13708"/>
    <lineage>
        <taxon>Eukaryota</taxon>
        <taxon>Viridiplantae</taxon>
        <taxon>Streptophyta</taxon>
        <taxon>Embryophyta</taxon>
        <taxon>Tracheophyta</taxon>
        <taxon>Spermatophyta</taxon>
        <taxon>Magnoliopsida</taxon>
        <taxon>eudicotyledons</taxon>
        <taxon>Gunneridae</taxon>
        <taxon>Pentapetalae</taxon>
        <taxon>asterids</taxon>
        <taxon>campanulids</taxon>
        <taxon>Asterales</taxon>
        <taxon>Asteraceae</taxon>
        <taxon>Asteroideae</taxon>
        <taxon>Heliantheae alliance</taxon>
        <taxon>Tageteae</taxon>
        <taxon>Tagetes</taxon>
    </lineage>
</organism>
<dbReference type="FunFam" id="1.25.40.10:FF:000503">
    <property type="entry name" value="Pentatricopeptide repeat-containing protein, mitochondrial"/>
    <property type="match status" value="1"/>
</dbReference>
<dbReference type="Pfam" id="PF14432">
    <property type="entry name" value="DYW_deaminase"/>
    <property type="match status" value="1"/>
</dbReference>
<dbReference type="Gene3D" id="1.25.40.10">
    <property type="entry name" value="Tetratricopeptide repeat domain"/>
    <property type="match status" value="1"/>
</dbReference>
<dbReference type="Proteomes" id="UP001229421">
    <property type="component" value="Unassembled WGS sequence"/>
</dbReference>
<dbReference type="PANTHER" id="PTHR47926">
    <property type="entry name" value="PENTATRICOPEPTIDE REPEAT-CONTAINING PROTEIN"/>
    <property type="match status" value="1"/>
</dbReference>
<reference evidence="8" key="1">
    <citation type="journal article" date="2023" name="bioRxiv">
        <title>Improved chromosome-level genome assembly for marigold (Tagetes erecta).</title>
        <authorList>
            <person name="Jiang F."/>
            <person name="Yuan L."/>
            <person name="Wang S."/>
            <person name="Wang H."/>
            <person name="Xu D."/>
            <person name="Wang A."/>
            <person name="Fan W."/>
        </authorList>
    </citation>
    <scope>NUCLEOTIDE SEQUENCE</scope>
    <source>
        <strain evidence="8">WSJ</strain>
        <tissue evidence="8">Leaf</tissue>
    </source>
</reference>
<dbReference type="GO" id="GO:0005739">
    <property type="term" value="C:mitochondrion"/>
    <property type="evidence" value="ECO:0007669"/>
    <property type="project" value="UniProtKB-SubCell"/>
</dbReference>
<dbReference type="InterPro" id="IPR032867">
    <property type="entry name" value="DYW_dom"/>
</dbReference>
<dbReference type="PROSITE" id="PS51375">
    <property type="entry name" value="PPR"/>
    <property type="match status" value="1"/>
</dbReference>
<evidence type="ECO:0000256" key="1">
    <source>
        <dbReference type="ARBA" id="ARBA00004173"/>
    </source>
</evidence>
<comment type="caution">
    <text evidence="8">The sequence shown here is derived from an EMBL/GenBank/DDBJ whole genome shotgun (WGS) entry which is preliminary data.</text>
</comment>
<dbReference type="GO" id="GO:0009451">
    <property type="term" value="P:RNA modification"/>
    <property type="evidence" value="ECO:0007669"/>
    <property type="project" value="InterPro"/>
</dbReference>
<dbReference type="GO" id="GO:0003723">
    <property type="term" value="F:RNA binding"/>
    <property type="evidence" value="ECO:0007669"/>
    <property type="project" value="InterPro"/>
</dbReference>
<dbReference type="NCBIfam" id="TIGR00756">
    <property type="entry name" value="PPR"/>
    <property type="match status" value="2"/>
</dbReference>
<evidence type="ECO:0000313" key="8">
    <source>
        <dbReference type="EMBL" id="KAK1434547.1"/>
    </source>
</evidence>
<keyword evidence="3" id="KW-0677">Repeat</keyword>
<sequence>MSQARANASQTLKSLSYLYKVCSGTNGSVRYCSSISSIKPHSYVKCYATLSSVATDDRFDFQNPKNPSNSLYYRETNDRFDQNPNVVFGDSYNVQQTQGDYNVNNQYTRSFEHVAGVSSQQSVGMNDHDEDGRLRGTIEEFDVFCKEGKLKEAVEVLGLLEERNVLVDIPRYLFLMNECGEVQAVEEARRVHEHLMRSVSHLDVRVCNKILEMYSKCGSMEDAFKVFDKMPQRNLTSWDTMITWLAKNGHGEDAIDMFIEFKKIGLKPDNQMFFGVFTACSVVGDMKEGMLHFESMSKNYDFVPSLDHYRSVVEMLGSAGYLNEAFEFIESMPIEPNVEIWETMMIQCRIHGDTELGDRCTELIELIDPSYLDEQSKSGLIPVKAVDIAKEKEKKRLSGSNPLEIKTKVYEYRAGDTSHPEHEKLYSQLRCLKQPMKEAGYVPEYKFVLHDVDQESKEEALLSHSERLALSQALLTSPARSPIRIIKNLRVCGDCHNALKIISKLVGRLIVARDAKRFHHFENGVCSCGDYW</sequence>
<name>A0AAD8L9W8_TARER</name>
<accession>A0AAD8L9W8</accession>
<protein>
    <recommendedName>
        <fullName evidence="7">DYW domain-containing protein</fullName>
    </recommendedName>
</protein>
<keyword evidence="9" id="KW-1185">Reference proteome</keyword>
<comment type="similarity">
    <text evidence="2">Belongs to the PPR family. PCMP-H subfamily.</text>
</comment>
<dbReference type="Pfam" id="PF01535">
    <property type="entry name" value="PPR"/>
    <property type="match status" value="3"/>
</dbReference>
<dbReference type="AlphaFoldDB" id="A0AAD8L9W8"/>
<dbReference type="InterPro" id="IPR046960">
    <property type="entry name" value="PPR_At4g14850-like_plant"/>
</dbReference>
<evidence type="ECO:0000256" key="4">
    <source>
        <dbReference type="ARBA" id="ARBA00022946"/>
    </source>
</evidence>
<keyword evidence="5" id="KW-0496">Mitochondrion</keyword>
<gene>
    <name evidence="8" type="ORF">QVD17_00294</name>
</gene>
<evidence type="ECO:0000313" key="9">
    <source>
        <dbReference type="Proteomes" id="UP001229421"/>
    </source>
</evidence>
<feature type="domain" description="DYW" evidence="7">
    <location>
        <begin position="440"/>
        <end position="532"/>
    </location>
</feature>
<dbReference type="InterPro" id="IPR002885">
    <property type="entry name" value="PPR_rpt"/>
</dbReference>
<dbReference type="GO" id="GO:0008270">
    <property type="term" value="F:zinc ion binding"/>
    <property type="evidence" value="ECO:0007669"/>
    <property type="project" value="InterPro"/>
</dbReference>